<feature type="transmembrane region" description="Helical" evidence="1">
    <location>
        <begin position="36"/>
        <end position="61"/>
    </location>
</feature>
<dbReference type="STRING" id="204669.Acid345_0016"/>
<accession>Q1IVS9</accession>
<sequence length="318" mass="34682">MSEGKHGHMLPMGLFGVIAAIGLMVFVPRLHAISRVMVWFAGFHVLGAAVLGASVYVLGGNRLARTLRRARHDEYQFGWEPAWMLGPWIAASTLLGCAIVLEIAVPRIWGLALLATLQAAGFFAGGLIARTTASYDSAVLPMVDLRLGEESVVLDAGCGSGRTVLALNRAFPQARIVALDRFDSGYIEGGGRDLLERNLELAGIRQRVEIRKGDITHVPFEDGDFDAVVSAHAMDHLGDATMPGLREVRRVLKPDGHFLLAVWIPGWTMFAVASVLSFHLAGKKKWRTRVCEAGFKIADEGMFNGYYFLVLGRTEPLD</sequence>
<dbReference type="AlphaFoldDB" id="Q1IVS9"/>
<evidence type="ECO:0000313" key="4">
    <source>
        <dbReference type="Proteomes" id="UP000002432"/>
    </source>
</evidence>
<keyword evidence="1" id="KW-0812">Transmembrane</keyword>
<protein>
    <submittedName>
        <fullName evidence="3">Methylase involved in ubiquinone/menaquinone biosynthesis-like protein</fullName>
    </submittedName>
</protein>
<dbReference type="HOGENOM" id="CLU_873713_0_0_0"/>
<dbReference type="OrthoDB" id="9760689at2"/>
<name>Q1IVS9_KORVE</name>
<feature type="transmembrane region" description="Helical" evidence="1">
    <location>
        <begin position="82"/>
        <end position="101"/>
    </location>
</feature>
<dbReference type="RefSeq" id="WP_011520823.1">
    <property type="nucleotide sequence ID" value="NC_008009.1"/>
</dbReference>
<organism evidence="3 4">
    <name type="scientific">Koribacter versatilis (strain Ellin345)</name>
    <dbReference type="NCBI Taxonomy" id="204669"/>
    <lineage>
        <taxon>Bacteria</taxon>
        <taxon>Pseudomonadati</taxon>
        <taxon>Acidobacteriota</taxon>
        <taxon>Terriglobia</taxon>
        <taxon>Terriglobales</taxon>
        <taxon>Candidatus Korobacteraceae</taxon>
        <taxon>Candidatus Korobacter</taxon>
    </lineage>
</organism>
<feature type="domain" description="Methyltransferase type 11" evidence="2">
    <location>
        <begin position="154"/>
        <end position="259"/>
    </location>
</feature>
<keyword evidence="1" id="KW-0472">Membrane</keyword>
<keyword evidence="3" id="KW-0830">Ubiquinone</keyword>
<evidence type="ECO:0000256" key="1">
    <source>
        <dbReference type="SAM" id="Phobius"/>
    </source>
</evidence>
<dbReference type="PANTHER" id="PTHR42912:SF93">
    <property type="entry name" value="N6-ADENOSINE-METHYLTRANSFERASE TMT1A"/>
    <property type="match status" value="1"/>
</dbReference>
<dbReference type="GO" id="GO:0032259">
    <property type="term" value="P:methylation"/>
    <property type="evidence" value="ECO:0007669"/>
    <property type="project" value="UniProtKB-KW"/>
</dbReference>
<dbReference type="PANTHER" id="PTHR42912">
    <property type="entry name" value="METHYLTRANSFERASE"/>
    <property type="match status" value="1"/>
</dbReference>
<dbReference type="eggNOG" id="COG2226">
    <property type="taxonomic scope" value="Bacteria"/>
</dbReference>
<keyword evidence="3" id="KW-0489">Methyltransferase</keyword>
<feature type="transmembrane region" description="Helical" evidence="1">
    <location>
        <begin position="258"/>
        <end position="281"/>
    </location>
</feature>
<gene>
    <name evidence="3" type="ordered locus">Acid345_0016</name>
</gene>
<reference evidence="3 4" key="1">
    <citation type="journal article" date="2009" name="Appl. Environ. Microbiol.">
        <title>Three genomes from the phylum Acidobacteria provide insight into the lifestyles of these microorganisms in soils.</title>
        <authorList>
            <person name="Ward N.L."/>
            <person name="Challacombe J.F."/>
            <person name="Janssen P.H."/>
            <person name="Henrissat B."/>
            <person name="Coutinho P.M."/>
            <person name="Wu M."/>
            <person name="Xie G."/>
            <person name="Haft D.H."/>
            <person name="Sait M."/>
            <person name="Badger J."/>
            <person name="Barabote R.D."/>
            <person name="Bradley B."/>
            <person name="Brettin T.S."/>
            <person name="Brinkac L.M."/>
            <person name="Bruce D."/>
            <person name="Creasy T."/>
            <person name="Daugherty S.C."/>
            <person name="Davidsen T.M."/>
            <person name="DeBoy R.T."/>
            <person name="Detter J.C."/>
            <person name="Dodson R.J."/>
            <person name="Durkin A.S."/>
            <person name="Ganapathy A."/>
            <person name="Gwinn-Giglio M."/>
            <person name="Han C.S."/>
            <person name="Khouri H."/>
            <person name="Kiss H."/>
            <person name="Kothari S.P."/>
            <person name="Madupu R."/>
            <person name="Nelson K.E."/>
            <person name="Nelson W.C."/>
            <person name="Paulsen I."/>
            <person name="Penn K."/>
            <person name="Ren Q."/>
            <person name="Rosovitz M.J."/>
            <person name="Selengut J.D."/>
            <person name="Shrivastava S."/>
            <person name="Sullivan S.A."/>
            <person name="Tapia R."/>
            <person name="Thompson L.S."/>
            <person name="Watkins K.L."/>
            <person name="Yang Q."/>
            <person name="Yu C."/>
            <person name="Zafar N."/>
            <person name="Zhou L."/>
            <person name="Kuske C.R."/>
        </authorList>
    </citation>
    <scope>NUCLEOTIDE SEQUENCE [LARGE SCALE GENOMIC DNA]</scope>
    <source>
        <strain evidence="3 4">Ellin345</strain>
    </source>
</reference>
<dbReference type="InterPro" id="IPR029063">
    <property type="entry name" value="SAM-dependent_MTases_sf"/>
</dbReference>
<dbReference type="EMBL" id="CP000360">
    <property type="protein sequence ID" value="ABF39021.1"/>
    <property type="molecule type" value="Genomic_DNA"/>
</dbReference>
<dbReference type="EnsemblBacteria" id="ABF39021">
    <property type="protein sequence ID" value="ABF39021"/>
    <property type="gene ID" value="Acid345_0016"/>
</dbReference>
<evidence type="ECO:0000313" key="3">
    <source>
        <dbReference type="EMBL" id="ABF39021.1"/>
    </source>
</evidence>
<dbReference type="Pfam" id="PF08241">
    <property type="entry name" value="Methyltransf_11"/>
    <property type="match status" value="1"/>
</dbReference>
<dbReference type="SUPFAM" id="SSF53335">
    <property type="entry name" value="S-adenosyl-L-methionine-dependent methyltransferases"/>
    <property type="match status" value="1"/>
</dbReference>
<feature type="transmembrane region" description="Helical" evidence="1">
    <location>
        <begin position="12"/>
        <end position="30"/>
    </location>
</feature>
<dbReference type="Proteomes" id="UP000002432">
    <property type="component" value="Chromosome"/>
</dbReference>
<keyword evidence="1" id="KW-1133">Transmembrane helix</keyword>
<dbReference type="KEGG" id="aba:Acid345_0016"/>
<keyword evidence="4" id="KW-1185">Reference proteome</keyword>
<dbReference type="CDD" id="cd02440">
    <property type="entry name" value="AdoMet_MTases"/>
    <property type="match status" value="1"/>
</dbReference>
<feature type="transmembrane region" description="Helical" evidence="1">
    <location>
        <begin position="107"/>
        <end position="129"/>
    </location>
</feature>
<dbReference type="GO" id="GO:0008757">
    <property type="term" value="F:S-adenosylmethionine-dependent methyltransferase activity"/>
    <property type="evidence" value="ECO:0007669"/>
    <property type="project" value="InterPro"/>
</dbReference>
<proteinExistence type="predicted"/>
<evidence type="ECO:0000259" key="2">
    <source>
        <dbReference type="Pfam" id="PF08241"/>
    </source>
</evidence>
<dbReference type="InterPro" id="IPR050508">
    <property type="entry name" value="Methyltransf_Superfamily"/>
</dbReference>
<keyword evidence="3" id="KW-0808">Transferase</keyword>
<dbReference type="InterPro" id="IPR013216">
    <property type="entry name" value="Methyltransf_11"/>
</dbReference>
<dbReference type="Gene3D" id="3.40.50.150">
    <property type="entry name" value="Vaccinia Virus protein VP39"/>
    <property type="match status" value="1"/>
</dbReference>